<organism evidence="7 8">
    <name type="scientific">Actinomycetospora corticicola</name>
    <dbReference type="NCBI Taxonomy" id="663602"/>
    <lineage>
        <taxon>Bacteria</taxon>
        <taxon>Bacillati</taxon>
        <taxon>Actinomycetota</taxon>
        <taxon>Actinomycetes</taxon>
        <taxon>Pseudonocardiales</taxon>
        <taxon>Pseudonocardiaceae</taxon>
        <taxon>Actinomycetospora</taxon>
    </lineage>
</organism>
<feature type="domain" description="RDD" evidence="6">
    <location>
        <begin position="20"/>
        <end position="161"/>
    </location>
</feature>
<dbReference type="AlphaFoldDB" id="A0A7Y9DYM5"/>
<keyword evidence="2 5" id="KW-0812">Transmembrane</keyword>
<dbReference type="InterPro" id="IPR010432">
    <property type="entry name" value="RDD"/>
</dbReference>
<keyword evidence="8" id="KW-1185">Reference proteome</keyword>
<dbReference type="Proteomes" id="UP000535890">
    <property type="component" value="Unassembled WGS sequence"/>
</dbReference>
<sequence>MTTTELVGATVEERRTRVTVRRIVQYFLDLFVLGAVVATVGWIADTLAPGAGFEVLRGRSLDVPQLVAQGGGWPSLLAVVVTVGLWLVAFVVIPARTGRTLLMMALGLRIVRRDGGGPASSGQHLGRALLLIVDTLAGGLVGLIVMLCSRHRQRVGDHAAGTVVIRDRRE</sequence>
<dbReference type="PANTHER" id="PTHR38480">
    <property type="entry name" value="SLR0254 PROTEIN"/>
    <property type="match status" value="1"/>
</dbReference>
<evidence type="ECO:0000259" key="6">
    <source>
        <dbReference type="Pfam" id="PF06271"/>
    </source>
</evidence>
<evidence type="ECO:0000256" key="2">
    <source>
        <dbReference type="ARBA" id="ARBA00022692"/>
    </source>
</evidence>
<dbReference type="PANTHER" id="PTHR38480:SF1">
    <property type="entry name" value="SLR0254 PROTEIN"/>
    <property type="match status" value="1"/>
</dbReference>
<proteinExistence type="predicted"/>
<keyword evidence="3 5" id="KW-1133">Transmembrane helix</keyword>
<accession>A0A7Y9DYM5</accession>
<evidence type="ECO:0000313" key="8">
    <source>
        <dbReference type="Proteomes" id="UP000535890"/>
    </source>
</evidence>
<keyword evidence="4 5" id="KW-0472">Membrane</keyword>
<evidence type="ECO:0000256" key="1">
    <source>
        <dbReference type="ARBA" id="ARBA00004141"/>
    </source>
</evidence>
<comment type="caution">
    <text evidence="7">The sequence shown here is derived from an EMBL/GenBank/DDBJ whole genome shotgun (WGS) entry which is preliminary data.</text>
</comment>
<dbReference type="EMBL" id="JACCBN010000001">
    <property type="protein sequence ID" value="NYD37871.1"/>
    <property type="molecule type" value="Genomic_DNA"/>
</dbReference>
<reference evidence="7 8" key="1">
    <citation type="submission" date="2020-07" db="EMBL/GenBank/DDBJ databases">
        <title>Sequencing the genomes of 1000 actinobacteria strains.</title>
        <authorList>
            <person name="Klenk H.-P."/>
        </authorList>
    </citation>
    <scope>NUCLEOTIDE SEQUENCE [LARGE SCALE GENOMIC DNA]</scope>
    <source>
        <strain evidence="7 8">DSM 45772</strain>
    </source>
</reference>
<dbReference type="GO" id="GO:0016020">
    <property type="term" value="C:membrane"/>
    <property type="evidence" value="ECO:0007669"/>
    <property type="project" value="UniProtKB-SubCell"/>
</dbReference>
<dbReference type="RefSeq" id="WP_179795394.1">
    <property type="nucleotide sequence ID" value="NZ_BAABHP010000025.1"/>
</dbReference>
<evidence type="ECO:0000256" key="5">
    <source>
        <dbReference type="SAM" id="Phobius"/>
    </source>
</evidence>
<evidence type="ECO:0000256" key="4">
    <source>
        <dbReference type="ARBA" id="ARBA00023136"/>
    </source>
</evidence>
<dbReference type="Pfam" id="PF06271">
    <property type="entry name" value="RDD"/>
    <property type="match status" value="1"/>
</dbReference>
<name>A0A7Y9DYM5_9PSEU</name>
<comment type="subcellular location">
    <subcellularLocation>
        <location evidence="1">Membrane</location>
        <topology evidence="1">Multi-pass membrane protein</topology>
    </subcellularLocation>
</comment>
<feature type="transmembrane region" description="Helical" evidence="5">
    <location>
        <begin position="23"/>
        <end position="44"/>
    </location>
</feature>
<evidence type="ECO:0000313" key="7">
    <source>
        <dbReference type="EMBL" id="NYD37871.1"/>
    </source>
</evidence>
<feature type="transmembrane region" description="Helical" evidence="5">
    <location>
        <begin position="73"/>
        <end position="95"/>
    </location>
</feature>
<evidence type="ECO:0000256" key="3">
    <source>
        <dbReference type="ARBA" id="ARBA00022989"/>
    </source>
</evidence>
<protein>
    <submittedName>
        <fullName evidence="7">Putative RDD family membrane protein YckC</fullName>
    </submittedName>
</protein>
<gene>
    <name evidence="7" type="ORF">BJ983_003973</name>
</gene>